<dbReference type="InterPro" id="IPR011650">
    <property type="entry name" value="Peptidase_M20_dimer"/>
</dbReference>
<dbReference type="CDD" id="cd05672">
    <property type="entry name" value="M20_ACY1L2-like"/>
    <property type="match status" value="1"/>
</dbReference>
<accession>A0ABR3SAK7</accession>
<protein>
    <recommendedName>
        <fullName evidence="2">Peptidase M20 domain-containing protein 2</fullName>
    </recommendedName>
</protein>
<comment type="caution">
    <text evidence="4">The sequence shown here is derived from an EMBL/GenBank/DDBJ whole genome shotgun (WGS) entry which is preliminary data.</text>
</comment>
<dbReference type="SUPFAM" id="SSF53187">
    <property type="entry name" value="Zn-dependent exopeptidases"/>
    <property type="match status" value="1"/>
</dbReference>
<dbReference type="InterPro" id="IPR017144">
    <property type="entry name" value="Xaa-Arg_dipeptidase"/>
</dbReference>
<dbReference type="Pfam" id="PF01546">
    <property type="entry name" value="Peptidase_M20"/>
    <property type="match status" value="1"/>
</dbReference>
<keyword evidence="5" id="KW-1185">Reference proteome</keyword>
<dbReference type="Pfam" id="PF07687">
    <property type="entry name" value="M20_dimer"/>
    <property type="match status" value="1"/>
</dbReference>
<gene>
    <name evidence="4" type="ORF">SLS56_012065</name>
</gene>
<evidence type="ECO:0000313" key="5">
    <source>
        <dbReference type="Proteomes" id="UP001521116"/>
    </source>
</evidence>
<dbReference type="PANTHER" id="PTHR30575">
    <property type="entry name" value="PEPTIDASE M20"/>
    <property type="match status" value="1"/>
</dbReference>
<dbReference type="Gene3D" id="3.40.630.10">
    <property type="entry name" value="Zn peptidases"/>
    <property type="match status" value="1"/>
</dbReference>
<sequence length="428" mass="46287">MAGSQLSPETVAKVCDAIDAANDELRRLNLQVKPALCMNGREDYSHLQIYNNPETKYEEFKAFELLTNWFEGQGWTVQRSAYGLETAFEARCSVGEGGRTVAYNAEYDALPKIGHACGHNLIAASTIASALGTAAALRHLNTPGSVVVVGTPAEETGGGKYYMAEAGAWRDASACLMTHPMPDFSTPVCATKASWKFRAFFHGRSAHAAAAPWDGANACDAIVGAYDGIARLRQHLRPGESVQGVILRAGDAPNVIPDFAEGTYSIRAPDSNALRALRERVVPVFEGAAAAAGCRVEMRWDALYEDVVTNEGLAERYRDHMLAHLGVPPHEMLPLPEARVRHEQNGSSDMGNVTYICPGIQPMFRIDAAGPPHTTRFQEAAGTDFAHAQALKAGKANALVGLEVLVDDAFYAKVRAEWEEAMDRAGRR</sequence>
<dbReference type="Proteomes" id="UP001521116">
    <property type="component" value="Unassembled WGS sequence"/>
</dbReference>
<dbReference type="InterPro" id="IPR002933">
    <property type="entry name" value="Peptidase_M20"/>
</dbReference>
<dbReference type="InterPro" id="IPR052030">
    <property type="entry name" value="Peptidase_M20/M20A_hydrolases"/>
</dbReference>
<dbReference type="InterPro" id="IPR017439">
    <property type="entry name" value="Amidohydrolase"/>
</dbReference>
<dbReference type="InterPro" id="IPR036264">
    <property type="entry name" value="Bact_exopeptidase_dim_dom"/>
</dbReference>
<dbReference type="EMBL" id="JAJVDC020000375">
    <property type="protein sequence ID" value="KAL1614557.1"/>
    <property type="molecule type" value="Genomic_DNA"/>
</dbReference>
<name>A0ABR3SAK7_9PEZI</name>
<proteinExistence type="inferred from homology"/>
<dbReference type="PIRSF" id="PIRSF037226">
    <property type="entry name" value="Amidohydrolase_ACY1L2_prd"/>
    <property type="match status" value="1"/>
</dbReference>
<evidence type="ECO:0000256" key="1">
    <source>
        <dbReference type="ARBA" id="ARBA00006247"/>
    </source>
</evidence>
<evidence type="ECO:0000313" key="4">
    <source>
        <dbReference type="EMBL" id="KAL1614557.1"/>
    </source>
</evidence>
<evidence type="ECO:0000256" key="2">
    <source>
        <dbReference type="PIRNR" id="PIRNR037226"/>
    </source>
</evidence>
<dbReference type="NCBIfam" id="TIGR01891">
    <property type="entry name" value="amidohydrolases"/>
    <property type="match status" value="1"/>
</dbReference>
<comment type="similarity">
    <text evidence="1 2">Belongs to the peptidase M20A family.</text>
</comment>
<dbReference type="SUPFAM" id="SSF55031">
    <property type="entry name" value="Bacterial exopeptidase dimerisation domain"/>
    <property type="match status" value="1"/>
</dbReference>
<reference evidence="4 5" key="1">
    <citation type="submission" date="2024-02" db="EMBL/GenBank/DDBJ databases">
        <title>De novo assembly and annotation of 12 fungi associated with fruit tree decline syndrome in Ontario, Canada.</title>
        <authorList>
            <person name="Sulman M."/>
            <person name="Ellouze W."/>
            <person name="Ilyukhin E."/>
        </authorList>
    </citation>
    <scope>NUCLEOTIDE SEQUENCE [LARGE SCALE GENOMIC DNA]</scope>
    <source>
        <strain evidence="4 5">M1-105</strain>
    </source>
</reference>
<dbReference type="Gene3D" id="3.30.70.360">
    <property type="match status" value="1"/>
</dbReference>
<dbReference type="PANTHER" id="PTHR30575:SF0">
    <property type="entry name" value="XAA-ARG DIPEPTIDASE"/>
    <property type="match status" value="1"/>
</dbReference>
<feature type="domain" description="Peptidase M20 dimerisation" evidence="3">
    <location>
        <begin position="191"/>
        <end position="285"/>
    </location>
</feature>
<evidence type="ECO:0000259" key="3">
    <source>
        <dbReference type="Pfam" id="PF07687"/>
    </source>
</evidence>
<organism evidence="4 5">
    <name type="scientific">Neofusicoccum ribis</name>
    <dbReference type="NCBI Taxonomy" id="45134"/>
    <lineage>
        <taxon>Eukaryota</taxon>
        <taxon>Fungi</taxon>
        <taxon>Dikarya</taxon>
        <taxon>Ascomycota</taxon>
        <taxon>Pezizomycotina</taxon>
        <taxon>Dothideomycetes</taxon>
        <taxon>Dothideomycetes incertae sedis</taxon>
        <taxon>Botryosphaeriales</taxon>
        <taxon>Botryosphaeriaceae</taxon>
        <taxon>Neofusicoccum</taxon>
    </lineage>
</organism>